<evidence type="ECO:0000256" key="2">
    <source>
        <dbReference type="ARBA" id="ARBA00004776"/>
    </source>
</evidence>
<name>A0A1X6Y3J3_9RHOB</name>
<evidence type="ECO:0000313" key="12">
    <source>
        <dbReference type="EMBL" id="SLN09677.1"/>
    </source>
</evidence>
<dbReference type="GO" id="GO:0008237">
    <property type="term" value="F:metallopeptidase activity"/>
    <property type="evidence" value="ECO:0007669"/>
    <property type="project" value="UniProtKB-KW"/>
</dbReference>
<keyword evidence="6" id="KW-0378">Hydrolase</keyword>
<evidence type="ECO:0000256" key="1">
    <source>
        <dbReference type="ARBA" id="ARBA00001947"/>
    </source>
</evidence>
<evidence type="ECO:0000256" key="9">
    <source>
        <dbReference type="ARBA" id="ARBA00023316"/>
    </source>
</evidence>
<evidence type="ECO:0000256" key="7">
    <source>
        <dbReference type="ARBA" id="ARBA00022833"/>
    </source>
</evidence>
<dbReference type="InterPro" id="IPR009045">
    <property type="entry name" value="Zn_M74/Hedgehog-like"/>
</dbReference>
<evidence type="ECO:0000256" key="8">
    <source>
        <dbReference type="ARBA" id="ARBA00023049"/>
    </source>
</evidence>
<dbReference type="GO" id="GO:0046872">
    <property type="term" value="F:metal ion binding"/>
    <property type="evidence" value="ECO:0007669"/>
    <property type="project" value="UniProtKB-KW"/>
</dbReference>
<keyword evidence="7" id="KW-0862">Zinc</keyword>
<dbReference type="InterPro" id="IPR010275">
    <property type="entry name" value="MepK"/>
</dbReference>
<sequence>MSTRPQTAGRFNRRGLLCAMGASLTVPLVSGCGSRRHEPLPAPGRTGSRLDSVFPNVDSYLDVKNAHTGEQVAVRFMSNGRERRRALHRLDWLFRDWREEEAPDIDRRIYWSLAAISDAAKRNGHSGQIILLSGYRTPHTTHLLQSRGTGASSTSYHMKRRAADIRLEGIPPEQIANLAEWLEVGGVGRYGSRFTHIDSGPIRTWGS</sequence>
<keyword evidence="8" id="KW-0482">Metalloprotease</keyword>
<gene>
    <name evidence="12" type="ORF">ROJ8625_00050</name>
</gene>
<evidence type="ECO:0000256" key="3">
    <source>
        <dbReference type="ARBA" id="ARBA00022670"/>
    </source>
</evidence>
<keyword evidence="13" id="KW-1185">Reference proteome</keyword>
<evidence type="ECO:0000256" key="5">
    <source>
        <dbReference type="ARBA" id="ARBA00022729"/>
    </source>
</evidence>
<evidence type="ECO:0000256" key="10">
    <source>
        <dbReference type="ARBA" id="ARBA00093448"/>
    </source>
</evidence>
<dbReference type="Pfam" id="PF05951">
    <property type="entry name" value="Peptidase_M15_2"/>
    <property type="match status" value="1"/>
</dbReference>
<dbReference type="PANTHER" id="PTHR37425:SF1">
    <property type="entry name" value="OUTER MEMBRANE PROTEIN"/>
    <property type="match status" value="1"/>
</dbReference>
<keyword evidence="4" id="KW-0479">Metal-binding</keyword>
<comment type="cofactor">
    <cofactor evidence="1">
        <name>Zn(2+)</name>
        <dbReference type="ChEBI" id="CHEBI:29105"/>
    </cofactor>
</comment>
<evidence type="ECO:0000256" key="4">
    <source>
        <dbReference type="ARBA" id="ARBA00022723"/>
    </source>
</evidence>
<organism evidence="12 13">
    <name type="scientific">Roseivivax jejudonensis</name>
    <dbReference type="NCBI Taxonomy" id="1529041"/>
    <lineage>
        <taxon>Bacteria</taxon>
        <taxon>Pseudomonadati</taxon>
        <taxon>Pseudomonadota</taxon>
        <taxon>Alphaproteobacteria</taxon>
        <taxon>Rhodobacterales</taxon>
        <taxon>Roseobacteraceae</taxon>
        <taxon>Roseivivax</taxon>
    </lineage>
</organism>
<keyword evidence="3" id="KW-0645">Protease</keyword>
<dbReference type="AlphaFoldDB" id="A0A1X6Y3J3"/>
<evidence type="ECO:0000256" key="6">
    <source>
        <dbReference type="ARBA" id="ARBA00022801"/>
    </source>
</evidence>
<keyword evidence="9" id="KW-0961">Cell wall biogenesis/degradation</keyword>
<dbReference type="PROSITE" id="PS51257">
    <property type="entry name" value="PROKAR_LIPOPROTEIN"/>
    <property type="match status" value="1"/>
</dbReference>
<dbReference type="EMBL" id="FWFK01000001">
    <property type="protein sequence ID" value="SLN09677.1"/>
    <property type="molecule type" value="Genomic_DNA"/>
</dbReference>
<comment type="similarity">
    <text evidence="10">Belongs to the peptidase M15 family.</text>
</comment>
<dbReference type="GO" id="GO:0071555">
    <property type="term" value="P:cell wall organization"/>
    <property type="evidence" value="ECO:0007669"/>
    <property type="project" value="UniProtKB-KW"/>
</dbReference>
<dbReference type="GO" id="GO:0006508">
    <property type="term" value="P:proteolysis"/>
    <property type="evidence" value="ECO:0007669"/>
    <property type="project" value="UniProtKB-KW"/>
</dbReference>
<dbReference type="Proteomes" id="UP000193570">
    <property type="component" value="Unassembled WGS sequence"/>
</dbReference>
<dbReference type="Gene3D" id="3.30.1380.10">
    <property type="match status" value="1"/>
</dbReference>
<accession>A0A1X6Y3J3</accession>
<dbReference type="PANTHER" id="PTHR37425">
    <property type="match status" value="1"/>
</dbReference>
<protein>
    <recommendedName>
        <fullName evidence="11">Murein endopeptidase K</fullName>
    </recommendedName>
</protein>
<evidence type="ECO:0000313" key="13">
    <source>
        <dbReference type="Proteomes" id="UP000193570"/>
    </source>
</evidence>
<keyword evidence="5" id="KW-0732">Signal</keyword>
<comment type="pathway">
    <text evidence="2">Cell wall biogenesis; cell wall polysaccharide biosynthesis.</text>
</comment>
<dbReference type="SUPFAM" id="SSF55166">
    <property type="entry name" value="Hedgehog/DD-peptidase"/>
    <property type="match status" value="1"/>
</dbReference>
<evidence type="ECO:0000256" key="11">
    <source>
        <dbReference type="ARBA" id="ARBA00093666"/>
    </source>
</evidence>
<proteinExistence type="inferred from homology"/>
<reference evidence="12 13" key="1">
    <citation type="submission" date="2017-03" db="EMBL/GenBank/DDBJ databases">
        <authorList>
            <person name="Afonso C.L."/>
            <person name="Miller P.J."/>
            <person name="Scott M.A."/>
            <person name="Spackman E."/>
            <person name="Goraichik I."/>
            <person name="Dimitrov K.M."/>
            <person name="Suarez D.L."/>
            <person name="Swayne D.E."/>
        </authorList>
    </citation>
    <scope>NUCLEOTIDE SEQUENCE [LARGE SCALE GENOMIC DNA]</scope>
    <source>
        <strain evidence="12 13">CECT 8625</strain>
    </source>
</reference>